<accession>A0A7Z7N0S8</accession>
<reference evidence="1 2" key="1">
    <citation type="submission" date="2017-09" db="EMBL/GenBank/DDBJ databases">
        <authorList>
            <person name="Varghese N."/>
            <person name="Submissions S."/>
        </authorList>
    </citation>
    <scope>NUCLEOTIDE SEQUENCE [LARGE SCALE GENOMIC DNA]</scope>
    <source>
        <strain evidence="1 2">OK806</strain>
    </source>
</reference>
<protein>
    <submittedName>
        <fullName evidence="1">Uncharacterized protein</fullName>
    </submittedName>
</protein>
<proteinExistence type="predicted"/>
<evidence type="ECO:0000313" key="2">
    <source>
        <dbReference type="Proteomes" id="UP000219522"/>
    </source>
</evidence>
<gene>
    <name evidence="1" type="ORF">SAMN05446927_0422</name>
</gene>
<organism evidence="1 2">
    <name type="scientific">Caballeronia arationis</name>
    <dbReference type="NCBI Taxonomy" id="1777142"/>
    <lineage>
        <taxon>Bacteria</taxon>
        <taxon>Pseudomonadati</taxon>
        <taxon>Pseudomonadota</taxon>
        <taxon>Betaproteobacteria</taxon>
        <taxon>Burkholderiales</taxon>
        <taxon>Burkholderiaceae</taxon>
        <taxon>Caballeronia</taxon>
    </lineage>
</organism>
<comment type="caution">
    <text evidence="1">The sequence shown here is derived from an EMBL/GenBank/DDBJ whole genome shotgun (WGS) entry which is preliminary data.</text>
</comment>
<keyword evidence="2" id="KW-1185">Reference proteome</keyword>
<name>A0A7Z7N0S8_9BURK</name>
<dbReference type="EMBL" id="OCSU01000001">
    <property type="protein sequence ID" value="SOE50418.1"/>
    <property type="molecule type" value="Genomic_DNA"/>
</dbReference>
<dbReference type="AlphaFoldDB" id="A0A7Z7N0S8"/>
<sequence length="41" mass="4359">MTPAASFAFIVMSETIADIGCRGMEDATHIGLARREGLSTM</sequence>
<evidence type="ECO:0000313" key="1">
    <source>
        <dbReference type="EMBL" id="SOE50418.1"/>
    </source>
</evidence>
<dbReference type="Proteomes" id="UP000219522">
    <property type="component" value="Unassembled WGS sequence"/>
</dbReference>